<accession>A0ABP9H447</accession>
<dbReference type="Proteomes" id="UP001500466">
    <property type="component" value="Unassembled WGS sequence"/>
</dbReference>
<evidence type="ECO:0000313" key="2">
    <source>
        <dbReference type="Proteomes" id="UP001500466"/>
    </source>
</evidence>
<evidence type="ECO:0000313" key="1">
    <source>
        <dbReference type="EMBL" id="GAA4961585.1"/>
    </source>
</evidence>
<dbReference type="EMBL" id="BAABHS010000008">
    <property type="protein sequence ID" value="GAA4961585.1"/>
    <property type="molecule type" value="Genomic_DNA"/>
</dbReference>
<protein>
    <recommendedName>
        <fullName evidence="3">NIPSNAP protein</fullName>
    </recommendedName>
</protein>
<comment type="caution">
    <text evidence="1">The sequence shown here is derived from an EMBL/GenBank/DDBJ whole genome shotgun (WGS) entry which is preliminary data.</text>
</comment>
<gene>
    <name evidence="1" type="ORF">GCM10023205_26350</name>
</gene>
<evidence type="ECO:0008006" key="3">
    <source>
        <dbReference type="Google" id="ProtNLM"/>
    </source>
</evidence>
<reference evidence="2" key="1">
    <citation type="journal article" date="2019" name="Int. J. Syst. Evol. Microbiol.">
        <title>The Global Catalogue of Microorganisms (GCM) 10K type strain sequencing project: providing services to taxonomists for standard genome sequencing and annotation.</title>
        <authorList>
            <consortium name="The Broad Institute Genomics Platform"/>
            <consortium name="The Broad Institute Genome Sequencing Center for Infectious Disease"/>
            <person name="Wu L."/>
            <person name="Ma J."/>
        </authorList>
    </citation>
    <scope>NUCLEOTIDE SEQUENCE [LARGE SCALE GENOMIC DNA]</scope>
    <source>
        <strain evidence="2">JCM 17986</strain>
    </source>
</reference>
<dbReference type="RefSeq" id="WP_345675603.1">
    <property type="nucleotide sequence ID" value="NZ_BAABHS010000008.1"/>
</dbReference>
<keyword evidence="2" id="KW-1185">Reference proteome</keyword>
<name>A0ABP9H447_9ACTN</name>
<organism evidence="1 2">
    <name type="scientific">Yinghuangia aomiensis</name>
    <dbReference type="NCBI Taxonomy" id="676205"/>
    <lineage>
        <taxon>Bacteria</taxon>
        <taxon>Bacillati</taxon>
        <taxon>Actinomycetota</taxon>
        <taxon>Actinomycetes</taxon>
        <taxon>Kitasatosporales</taxon>
        <taxon>Streptomycetaceae</taxon>
        <taxon>Yinghuangia</taxon>
    </lineage>
</organism>
<sequence length="199" mass="21653">MFVQVIQGGVSDAAALKAALERWKAELAPGAAGWLGSTGGVTDDGKFIALVRFESADAARRNSERPEQAAWWNDVSSLFGDVVFHDCAEVETHRAGGSDSAGFVQVIQGRVTDMPRMRALSREMDEKFGDFRPDVIGGITALHGDGGFTDTVYFVSEAEARAGESQEVPAELREVWDASTALMEDVTYFDLRDPWMMSP</sequence>
<proteinExistence type="predicted"/>